<keyword evidence="1" id="KW-0812">Transmembrane</keyword>
<keyword evidence="1" id="KW-0472">Membrane</keyword>
<dbReference type="Proteomes" id="UP000077786">
    <property type="component" value="Unassembled WGS sequence"/>
</dbReference>
<reference evidence="2 3" key="1">
    <citation type="submission" date="2016-03" db="EMBL/GenBank/DDBJ databases">
        <title>Draft genome sequence of Gluconobacter cerinus strain CECT 9110.</title>
        <authorList>
            <person name="Sainz F."/>
            <person name="Mas A."/>
            <person name="Torija M.J."/>
        </authorList>
    </citation>
    <scope>NUCLEOTIDE SEQUENCE [LARGE SCALE GENOMIC DNA]</scope>
    <source>
        <strain evidence="2 3">CECT 9110</strain>
    </source>
</reference>
<sequence>MMMTGLWAVAQTLFQLFILLVLAPVMAWALAELPRWINGEAICGPQRQMRRAIRFWGIVLRQPVAPRLALVLAIALLIFVVLPAVTTGGAFVSLANPLLIGLLLLAGRLMLGVPQQREEWRRVLPAVLVLCLTEALIALAAPGADGLGGLCAMLHIEPAPGLEGALGACALALAISCPPLREDDMIQRLDGEKSRQVREMSRNVAEVLNMAWLLLLADLALPITVGLGGSDVTGWFVGLGGLLGRLALVVVVLIGLRLTAQERSERLTALFAGVALLLALAGRFAT</sequence>
<name>A0A1B6VIF3_9PROT</name>
<dbReference type="AlphaFoldDB" id="A0A1B6VIF3"/>
<gene>
    <name evidence="2" type="ORF">A0123_02363</name>
</gene>
<protein>
    <recommendedName>
        <fullName evidence="4">Formate hydrogenlyase subunit 4</fullName>
    </recommendedName>
</protein>
<feature type="transmembrane region" description="Helical" evidence="1">
    <location>
        <begin position="91"/>
        <end position="111"/>
    </location>
</feature>
<dbReference type="EMBL" id="LUTU01000011">
    <property type="protein sequence ID" value="OAJ66986.1"/>
    <property type="molecule type" value="Genomic_DNA"/>
</dbReference>
<comment type="caution">
    <text evidence="2">The sequence shown here is derived from an EMBL/GenBank/DDBJ whole genome shotgun (WGS) entry which is preliminary data.</text>
</comment>
<feature type="transmembrane region" description="Helical" evidence="1">
    <location>
        <begin position="267"/>
        <end position="285"/>
    </location>
</feature>
<evidence type="ECO:0000256" key="1">
    <source>
        <dbReference type="SAM" id="Phobius"/>
    </source>
</evidence>
<accession>A0A1B6VIF3</accession>
<dbReference type="PATRIC" id="fig|38307.3.peg.2462"/>
<organism evidence="2 3">
    <name type="scientific">Gluconobacter cerinus</name>
    <dbReference type="NCBI Taxonomy" id="38307"/>
    <lineage>
        <taxon>Bacteria</taxon>
        <taxon>Pseudomonadati</taxon>
        <taxon>Pseudomonadota</taxon>
        <taxon>Alphaproteobacteria</taxon>
        <taxon>Acetobacterales</taxon>
        <taxon>Acetobacteraceae</taxon>
        <taxon>Gluconobacter</taxon>
    </lineage>
</organism>
<dbReference type="RefSeq" id="WP_064274995.1">
    <property type="nucleotide sequence ID" value="NZ_LUTU01000011.1"/>
</dbReference>
<evidence type="ECO:0008006" key="4">
    <source>
        <dbReference type="Google" id="ProtNLM"/>
    </source>
</evidence>
<proteinExistence type="predicted"/>
<evidence type="ECO:0000313" key="3">
    <source>
        <dbReference type="Proteomes" id="UP000077786"/>
    </source>
</evidence>
<evidence type="ECO:0000313" key="2">
    <source>
        <dbReference type="EMBL" id="OAJ66986.1"/>
    </source>
</evidence>
<keyword evidence="1" id="KW-1133">Transmembrane helix</keyword>
<feature type="transmembrane region" description="Helical" evidence="1">
    <location>
        <begin position="64"/>
        <end position="85"/>
    </location>
</feature>
<feature type="transmembrane region" description="Helical" evidence="1">
    <location>
        <begin position="6"/>
        <end position="31"/>
    </location>
</feature>
<dbReference type="OrthoDB" id="7275827at2"/>
<feature type="transmembrane region" description="Helical" evidence="1">
    <location>
        <begin position="235"/>
        <end position="255"/>
    </location>
</feature>
<feature type="transmembrane region" description="Helical" evidence="1">
    <location>
        <begin position="203"/>
        <end position="223"/>
    </location>
</feature>